<dbReference type="Proteomes" id="UP000325096">
    <property type="component" value="Chromosome"/>
</dbReference>
<name>A0A5C2LL87_KLEPN</name>
<reference evidence="1 2" key="1">
    <citation type="submission" date="2019-08" db="EMBL/GenBank/DDBJ databases">
        <title>Emergence of NDM-5-producing hypervirulent Klebsiella pneumoniae from clinical infections.</title>
        <authorList>
            <person name="Shen Z."/>
            <person name="Zhang H."/>
            <person name="Li M."/>
        </authorList>
    </citation>
    <scope>NUCLEOTIDE SEQUENCE [LARGE SCALE GENOMIC DNA]</scope>
    <source>
        <strain evidence="1 2">RJ18-06</strain>
    </source>
</reference>
<dbReference type="EMBL" id="CP043669">
    <property type="protein sequence ID" value="QEP91974.1"/>
    <property type="molecule type" value="Genomic_DNA"/>
</dbReference>
<organism evidence="1 2">
    <name type="scientific">Klebsiella pneumoniae</name>
    <dbReference type="NCBI Taxonomy" id="573"/>
    <lineage>
        <taxon>Bacteria</taxon>
        <taxon>Pseudomonadati</taxon>
        <taxon>Pseudomonadota</taxon>
        <taxon>Gammaproteobacteria</taxon>
        <taxon>Enterobacterales</taxon>
        <taxon>Enterobacteriaceae</taxon>
        <taxon>Klebsiella/Raoultella group</taxon>
        <taxon>Klebsiella</taxon>
        <taxon>Klebsiella pneumoniae complex</taxon>
    </lineage>
</organism>
<accession>A0A5C2LL87</accession>
<dbReference type="AlphaFoldDB" id="A0A5C2LL87"/>
<proteinExistence type="predicted"/>
<evidence type="ECO:0000313" key="1">
    <source>
        <dbReference type="EMBL" id="QEP91974.1"/>
    </source>
</evidence>
<protein>
    <submittedName>
        <fullName evidence="1">Uncharacterized protein</fullName>
    </submittedName>
</protein>
<gene>
    <name evidence="1" type="ORF">FZ929_23190</name>
</gene>
<sequence length="89" mass="10790">MNEPLVNIMHELCQLSKHFINILIYMTLTARTVELPLFIFHPRCRYLATPNRLPITHHLNQWLKCRLLTTLQYRSCRQFPTPRRADHHR</sequence>
<evidence type="ECO:0000313" key="2">
    <source>
        <dbReference type="Proteomes" id="UP000325096"/>
    </source>
</evidence>